<proteinExistence type="predicted"/>
<reference evidence="1" key="1">
    <citation type="submission" date="2020-04" db="EMBL/GenBank/DDBJ databases">
        <authorList>
            <person name="Chiriac C."/>
            <person name="Salcher M."/>
            <person name="Ghai R."/>
            <person name="Kavagutti S V."/>
        </authorList>
    </citation>
    <scope>NUCLEOTIDE SEQUENCE</scope>
</reference>
<evidence type="ECO:0000313" key="1">
    <source>
        <dbReference type="EMBL" id="CAB4147399.1"/>
    </source>
</evidence>
<sequence length="100" mass="10811">MNALGVRDYRVRNRLMAIVTRQVAVTTTSQSIVSVDNVQRDVLLHAKHEVYVGNSGVTSSNGYLLDNGDEIRLSLTEGEDLWAVSGAGTGTLHVLVSKVD</sequence>
<accession>A0A6J5MUW3</accession>
<organism evidence="1">
    <name type="scientific">uncultured Caudovirales phage</name>
    <dbReference type="NCBI Taxonomy" id="2100421"/>
    <lineage>
        <taxon>Viruses</taxon>
        <taxon>Duplodnaviria</taxon>
        <taxon>Heunggongvirae</taxon>
        <taxon>Uroviricota</taxon>
        <taxon>Caudoviricetes</taxon>
        <taxon>Peduoviridae</taxon>
        <taxon>Maltschvirus</taxon>
        <taxon>Maltschvirus maltsch</taxon>
    </lineage>
</organism>
<protein>
    <submittedName>
        <fullName evidence="1">Uncharacterized protein</fullName>
    </submittedName>
</protein>
<name>A0A6J5MUW3_9CAUD</name>
<gene>
    <name evidence="1" type="ORF">UFOVP432_28</name>
</gene>
<dbReference type="EMBL" id="LR796487">
    <property type="protein sequence ID" value="CAB4147399.1"/>
    <property type="molecule type" value="Genomic_DNA"/>
</dbReference>